<protein>
    <recommendedName>
        <fullName evidence="8">Ammonium transporter</fullName>
    </recommendedName>
</protein>
<feature type="transmembrane region" description="Helical" evidence="8">
    <location>
        <begin position="383"/>
        <end position="399"/>
    </location>
</feature>
<keyword evidence="12" id="KW-1185">Reference proteome</keyword>
<keyword evidence="4 8" id="KW-0812">Transmembrane</keyword>
<feature type="transmembrane region" description="Helical" evidence="8">
    <location>
        <begin position="456"/>
        <end position="480"/>
    </location>
</feature>
<evidence type="ECO:0000256" key="4">
    <source>
        <dbReference type="ARBA" id="ARBA00022692"/>
    </source>
</evidence>
<dbReference type="AlphaFoldDB" id="A0A3N0VLD4"/>
<evidence type="ECO:0000256" key="7">
    <source>
        <dbReference type="ARBA" id="ARBA00023177"/>
    </source>
</evidence>
<gene>
    <name evidence="11" type="ORF">ED208_03115</name>
</gene>
<evidence type="ECO:0000256" key="8">
    <source>
        <dbReference type="RuleBase" id="RU362002"/>
    </source>
</evidence>
<name>A0A3N0VLD4_9GAMM</name>
<dbReference type="InterPro" id="IPR001905">
    <property type="entry name" value="Ammonium_transpt"/>
</dbReference>
<dbReference type="NCBIfam" id="TIGR00836">
    <property type="entry name" value="amt"/>
    <property type="match status" value="1"/>
</dbReference>
<dbReference type="Gene3D" id="1.10.3430.10">
    <property type="entry name" value="Ammonium transporter AmtB like domains"/>
    <property type="match status" value="1"/>
</dbReference>
<comment type="similarity">
    <text evidence="2 8">Belongs to the ammonia transporter channel (TC 1.A.11.2) family.</text>
</comment>
<feature type="transmembrane region" description="Helical" evidence="8">
    <location>
        <begin position="77"/>
        <end position="99"/>
    </location>
</feature>
<evidence type="ECO:0000259" key="10">
    <source>
        <dbReference type="Pfam" id="PF00909"/>
    </source>
</evidence>
<dbReference type="Proteomes" id="UP000282106">
    <property type="component" value="Unassembled WGS sequence"/>
</dbReference>
<proteinExistence type="inferred from homology"/>
<dbReference type="RefSeq" id="WP_123210379.1">
    <property type="nucleotide sequence ID" value="NZ_RJVO01000001.1"/>
</dbReference>
<evidence type="ECO:0000256" key="5">
    <source>
        <dbReference type="ARBA" id="ARBA00022989"/>
    </source>
</evidence>
<comment type="caution">
    <text evidence="11">The sequence shown here is derived from an EMBL/GenBank/DDBJ whole genome shotgun (WGS) entry which is preliminary data.</text>
</comment>
<keyword evidence="5 8" id="KW-1133">Transmembrane helix</keyword>
<feature type="transmembrane region" description="Helical" evidence="8">
    <location>
        <begin position="324"/>
        <end position="344"/>
    </location>
</feature>
<evidence type="ECO:0000313" key="11">
    <source>
        <dbReference type="EMBL" id="ROH93524.1"/>
    </source>
</evidence>
<dbReference type="InterPro" id="IPR018047">
    <property type="entry name" value="Ammonium_transpt_CS"/>
</dbReference>
<feature type="signal peptide" evidence="9">
    <location>
        <begin position="1"/>
        <end position="28"/>
    </location>
</feature>
<dbReference type="InterPro" id="IPR029020">
    <property type="entry name" value="Ammonium/urea_transptr"/>
</dbReference>
<dbReference type="EMBL" id="RJVO01000001">
    <property type="protein sequence ID" value="ROH93524.1"/>
    <property type="molecule type" value="Genomic_DNA"/>
</dbReference>
<keyword evidence="3 8" id="KW-0813">Transport</keyword>
<feature type="transmembrane region" description="Helical" evidence="8">
    <location>
        <begin position="258"/>
        <end position="279"/>
    </location>
</feature>
<keyword evidence="9" id="KW-0732">Signal</keyword>
<reference evidence="11 12" key="1">
    <citation type="submission" date="2018-10" db="EMBL/GenBank/DDBJ databases">
        <authorList>
            <person name="Chen W.-M."/>
        </authorList>
    </citation>
    <scope>NUCLEOTIDE SEQUENCE [LARGE SCALE GENOMIC DNA]</scope>
    <source>
        <strain evidence="11 12">THS-13</strain>
    </source>
</reference>
<accession>A0A3N0VLD4</accession>
<keyword evidence="6 8" id="KW-0472">Membrane</keyword>
<dbReference type="GO" id="GO:0008519">
    <property type="term" value="F:ammonium channel activity"/>
    <property type="evidence" value="ECO:0007669"/>
    <property type="project" value="InterPro"/>
</dbReference>
<feature type="transmembrane region" description="Helical" evidence="8">
    <location>
        <begin position="291"/>
        <end position="312"/>
    </location>
</feature>
<feature type="transmembrane region" description="Helical" evidence="8">
    <location>
        <begin position="176"/>
        <end position="198"/>
    </location>
</feature>
<feature type="transmembrane region" description="Helical" evidence="8">
    <location>
        <begin position="205"/>
        <end position="228"/>
    </location>
</feature>
<comment type="subcellular location">
    <subcellularLocation>
        <location evidence="8">Cell membrane</location>
        <topology evidence="8">Multi-pass membrane protein</topology>
    </subcellularLocation>
    <subcellularLocation>
        <location evidence="1">Membrane</location>
        <topology evidence="1">Multi-pass membrane protein</topology>
    </subcellularLocation>
</comment>
<dbReference type="GO" id="GO:0005886">
    <property type="term" value="C:plasma membrane"/>
    <property type="evidence" value="ECO:0007669"/>
    <property type="project" value="UniProtKB-SubCell"/>
</dbReference>
<keyword evidence="7 8" id="KW-0924">Ammonia transport</keyword>
<dbReference type="InterPro" id="IPR024041">
    <property type="entry name" value="NH4_transpt_AmtB-like_dom"/>
</dbReference>
<dbReference type="SUPFAM" id="SSF111352">
    <property type="entry name" value="Ammonium transporter"/>
    <property type="match status" value="1"/>
</dbReference>
<dbReference type="PANTHER" id="PTHR43029:SF10">
    <property type="entry name" value="AMMONIUM TRANSPORTER MEP2"/>
    <property type="match status" value="1"/>
</dbReference>
<feature type="transmembrane region" description="Helical" evidence="8">
    <location>
        <begin position="356"/>
        <end position="377"/>
    </location>
</feature>
<dbReference type="PANTHER" id="PTHR43029">
    <property type="entry name" value="AMMONIUM TRANSPORTER MEP2"/>
    <property type="match status" value="1"/>
</dbReference>
<dbReference type="FunCoup" id="A0A3N0VLD4">
    <property type="interactions" value="274"/>
</dbReference>
<evidence type="ECO:0000256" key="2">
    <source>
        <dbReference type="ARBA" id="ARBA00005887"/>
    </source>
</evidence>
<sequence>MNLRKLSLSLALALGASLGSIGAGSVFAQDPAPAAAVEAAPAAAPAEAAPAPVEAAPAEAAPAEAAPVAPVFNEGNVTWMMVATAFVLLMSLPGLALFYGGMARKKNMLSTLTQTVGIFCLIAVLWVVYGYSVAFSNGNAFFGGFDKLLLKGVIYDANGFFVPTGTFSKGVLIPELAFAFFQLTFAAITIALIAGGYAERMKFKAVLLFSVIFFTFAYLPMAHMVWWWPGPDAYTSPEVVADLNATAGYLWQLGALDFAGGTVVHINAGIAGLVAAIFLGKRTGYGKVQMAPHSLVMTTIGASLLWFGWFGFNAGSNLEANGYAVLAFGNTLFATAVAALTWFFAEWIIKGKPSLLGILSGAIAGLVAITPACGFVGIQGALWVGLAGGLGCFLAVSFLKKALGYDDALDAFGVHAVGGIIGAVLTGIFVDPAKGGAGYVTDGWVGPAFGYDSAQIMIQVKAVLIAIVWSAVVSAVALLICKFTVGLRVTEEQESEGLDIAEHGEQAYHD</sequence>
<dbReference type="InParanoid" id="A0A3N0VLD4"/>
<dbReference type="Pfam" id="PF00909">
    <property type="entry name" value="Ammonium_transp"/>
    <property type="match status" value="1"/>
</dbReference>
<evidence type="ECO:0000256" key="9">
    <source>
        <dbReference type="SAM" id="SignalP"/>
    </source>
</evidence>
<evidence type="ECO:0000256" key="3">
    <source>
        <dbReference type="ARBA" id="ARBA00022448"/>
    </source>
</evidence>
<feature type="transmembrane region" description="Helical" evidence="8">
    <location>
        <begin position="111"/>
        <end position="129"/>
    </location>
</feature>
<dbReference type="PROSITE" id="PS01219">
    <property type="entry name" value="AMMONIUM_TRANSP"/>
    <property type="match status" value="1"/>
</dbReference>
<evidence type="ECO:0000256" key="1">
    <source>
        <dbReference type="ARBA" id="ARBA00004141"/>
    </source>
</evidence>
<evidence type="ECO:0000256" key="6">
    <source>
        <dbReference type="ARBA" id="ARBA00023136"/>
    </source>
</evidence>
<feature type="chain" id="PRO_5018301758" description="Ammonium transporter" evidence="9">
    <location>
        <begin position="29"/>
        <end position="510"/>
    </location>
</feature>
<organism evidence="11 12">
    <name type="scientific">Stagnimonas aquatica</name>
    <dbReference type="NCBI Taxonomy" id="2689987"/>
    <lineage>
        <taxon>Bacteria</taxon>
        <taxon>Pseudomonadati</taxon>
        <taxon>Pseudomonadota</taxon>
        <taxon>Gammaproteobacteria</taxon>
        <taxon>Nevskiales</taxon>
        <taxon>Nevskiaceae</taxon>
        <taxon>Stagnimonas</taxon>
    </lineage>
</organism>
<evidence type="ECO:0000313" key="12">
    <source>
        <dbReference type="Proteomes" id="UP000282106"/>
    </source>
</evidence>
<feature type="transmembrane region" description="Helical" evidence="8">
    <location>
        <begin position="411"/>
        <end position="430"/>
    </location>
</feature>
<feature type="domain" description="Ammonium transporter AmtB-like" evidence="10">
    <location>
        <begin position="79"/>
        <end position="508"/>
    </location>
</feature>